<feature type="compositionally biased region" description="Polar residues" evidence="1">
    <location>
        <begin position="587"/>
        <end position="608"/>
    </location>
</feature>
<dbReference type="OrthoDB" id="2449941at2759"/>
<feature type="compositionally biased region" description="Low complexity" evidence="1">
    <location>
        <begin position="27"/>
        <end position="49"/>
    </location>
</feature>
<evidence type="ECO:0000313" key="3">
    <source>
        <dbReference type="Proteomes" id="UP000707451"/>
    </source>
</evidence>
<feature type="region of interest" description="Disordered" evidence="1">
    <location>
        <begin position="24"/>
        <end position="97"/>
    </location>
</feature>
<organism evidence="2 3">
    <name type="scientific">Linnemannia hyalina</name>
    <dbReference type="NCBI Taxonomy" id="64524"/>
    <lineage>
        <taxon>Eukaryota</taxon>
        <taxon>Fungi</taxon>
        <taxon>Fungi incertae sedis</taxon>
        <taxon>Mucoromycota</taxon>
        <taxon>Mortierellomycotina</taxon>
        <taxon>Mortierellomycetes</taxon>
        <taxon>Mortierellales</taxon>
        <taxon>Mortierellaceae</taxon>
        <taxon>Linnemannia</taxon>
    </lineage>
</organism>
<feature type="region of interest" description="Disordered" evidence="1">
    <location>
        <begin position="806"/>
        <end position="865"/>
    </location>
</feature>
<feature type="compositionally biased region" description="Polar residues" evidence="1">
    <location>
        <begin position="672"/>
        <end position="681"/>
    </location>
</feature>
<feature type="compositionally biased region" description="Acidic residues" evidence="1">
    <location>
        <begin position="519"/>
        <end position="529"/>
    </location>
</feature>
<feature type="compositionally biased region" description="Polar residues" evidence="1">
    <location>
        <begin position="257"/>
        <end position="271"/>
    </location>
</feature>
<feature type="compositionally biased region" description="Polar residues" evidence="1">
    <location>
        <begin position="481"/>
        <end position="501"/>
    </location>
</feature>
<feature type="region of interest" description="Disordered" evidence="1">
    <location>
        <begin position="905"/>
        <end position="1024"/>
    </location>
</feature>
<feature type="compositionally biased region" description="Basic and acidic residues" evidence="1">
    <location>
        <begin position="753"/>
        <end position="765"/>
    </location>
</feature>
<feature type="compositionally biased region" description="Low complexity" evidence="1">
    <location>
        <begin position="1240"/>
        <end position="1256"/>
    </location>
</feature>
<dbReference type="Proteomes" id="UP000707451">
    <property type="component" value="Unassembled WGS sequence"/>
</dbReference>
<feature type="compositionally biased region" description="Polar residues" evidence="1">
    <location>
        <begin position="696"/>
        <end position="712"/>
    </location>
</feature>
<accession>A0A9P7XSL8</accession>
<keyword evidence="3" id="KW-1185">Reference proteome</keyword>
<feature type="compositionally biased region" description="Polar residues" evidence="1">
    <location>
        <begin position="379"/>
        <end position="400"/>
    </location>
</feature>
<dbReference type="EMBL" id="JAHRHY010000012">
    <property type="protein sequence ID" value="KAG9065443.1"/>
    <property type="molecule type" value="Genomic_DNA"/>
</dbReference>
<feature type="region of interest" description="Disordered" evidence="1">
    <location>
        <begin position="1240"/>
        <end position="1272"/>
    </location>
</feature>
<feature type="region of interest" description="Disordered" evidence="1">
    <location>
        <begin position="362"/>
        <end position="552"/>
    </location>
</feature>
<gene>
    <name evidence="2" type="ORF">KI688_002770</name>
</gene>
<feature type="region of interest" description="Disordered" evidence="1">
    <location>
        <begin position="587"/>
        <end position="765"/>
    </location>
</feature>
<sequence>MNTTANKTTSDFLRRQNALRMLDTILSSSSTPSSLPQQQQQPSHPSSSSRRQKQPSPPSSQDTLAAFAPHMADRGYQPDTDDIGSNDDNNSDSHDDLFSASDLSALMIEQDLRRQHAARKLQSHQLKQRQLLMEQHQRIFQDNQQMHSSSTSTSDRTLQSPITSSHIPGQGHNNNLAEEEDHEDDDEDDDDEDEEEDSSQVTPRHPVNTPKREQQHQYDSIRLARYQESDEDNNANTPALPNSDKKPKARGRPKGTTVDTTPSKAVSSNNRSPDKPKRQYKKTILRQQAALLAAQIKDENEARDTEATRRVLAKTGVIKHLRTLKHRLGLAQYKIDKGLQEQPLHMVVELFEDSIEEDYYSDDECTDNQAGDHLPGNPNPSATLLSTPKPQRSSRQSPTVGRTKLSASPGFAQRDTKAGDIVSNAGPWSALGAADSDATDSESESDQGFPDTPTKPRGRFAIPRSSTDLSTRTPPPRVRQLTGSAVPNQRLTTAATPTPIAQSVIAPQREFGASSSDQSDFEGTDESDSAFEQPITTLPTPPSSMSITLETLKRQQELQMEEFQKLQQKQLQALMEEQQKTLLQAQSQWPLQQKTPSRVTASSLNPTSMPGPKATVASKDRKATTPRAKENRNPFQEATSDQEQRPRQAQIAPISKPSNAKPPLPLGLQQRKPLQTSTRSMTPDHGPAASPRLTPAISSRTVARVTQDTFVTPQRRPTKSPSPALQRQRTVDLASDTESFHRAKSASPFTPRQLEERERQKERIRENQLRERELIRKQRELEHQQRQQTRRKQLLLQLQYQHLQEQVRLQSSESGNQKNRPEPSKPAEQPRTAEGPSRLLFPPAANSMVTPKKKKPLNPVQKAPSTENILASVRSQQGIRSTIIAASSALTSAKTVLLGNKRVLSTTEDKENSASSPFSPAARGQSMGGSQGLVANRQLQEKTYKRQRPAASSSPSPVPHPRHAPASSVQWTSSPQPKATMPLQPVSTPTHKPLKERSVDPLTPATPVRLSPSSLQTPVSIRAPSGAMNQTSKEFLNCFDQWMSDLGGEDVQGQGLPLNDTPVTLTDSTLDSVVSPFIMDQSQHQGSLGDVFSSQGGFLGQDDGTGTEPDESEIDQLLYSDFGDDYGVYGGSGVGVGVGGGGQGNIGTPVSETGQVDLTADFMKADFYDWFPDSFREQASSTGPLCAATPPTPSEQRLSLLSTDPILSSSPAELSQGLELDLDFDTAAALSWSQQSSRALQSPQQNFSQQLLQQSPLRDRSTLSRAGTPQLDSSGSLLSSAFTEILPPVVDVVAAPPANHYVPMGLGGGQGIIATSAAEDEEDGVHLGKEHDVLTAHQPVDLAFFLQ</sequence>
<comment type="caution">
    <text evidence="2">The sequence shown here is derived from an EMBL/GenBank/DDBJ whole genome shotgun (WGS) entry which is preliminary data.</text>
</comment>
<feature type="compositionally biased region" description="Polar residues" evidence="1">
    <location>
        <begin position="809"/>
        <end position="818"/>
    </location>
</feature>
<protein>
    <submittedName>
        <fullName evidence="2">Uncharacterized protein</fullName>
    </submittedName>
</protein>
<feature type="compositionally biased region" description="Polar residues" evidence="1">
    <location>
        <begin position="1263"/>
        <end position="1272"/>
    </location>
</feature>
<feature type="compositionally biased region" description="Polar residues" evidence="1">
    <location>
        <begin position="143"/>
        <end position="176"/>
    </location>
</feature>
<feature type="compositionally biased region" description="Basic and acidic residues" evidence="1">
    <location>
        <begin position="618"/>
        <end position="632"/>
    </location>
</feature>
<reference evidence="2" key="1">
    <citation type="submission" date="2021-06" db="EMBL/GenBank/DDBJ databases">
        <title>Genome Sequence of Mortierella hyaline Strain SCG-10, a Cold-Adapted, Nitrate-Reducing Fungus Isolated from Soil in Minnesota, USA.</title>
        <authorList>
            <person name="Aldossari N."/>
        </authorList>
    </citation>
    <scope>NUCLEOTIDE SEQUENCE</scope>
    <source>
        <strain evidence="2">SCG-10</strain>
    </source>
</reference>
<feature type="compositionally biased region" description="Polar residues" evidence="1">
    <location>
        <begin position="534"/>
        <end position="549"/>
    </location>
</feature>
<evidence type="ECO:0000256" key="1">
    <source>
        <dbReference type="SAM" id="MobiDB-lite"/>
    </source>
</evidence>
<feature type="compositionally biased region" description="Polar residues" evidence="1">
    <location>
        <begin position="719"/>
        <end position="728"/>
    </location>
</feature>
<proteinExistence type="predicted"/>
<name>A0A9P7XSL8_9FUNG</name>
<feature type="compositionally biased region" description="Acidic residues" evidence="1">
    <location>
        <begin position="177"/>
        <end position="198"/>
    </location>
</feature>
<feature type="region of interest" description="Disordered" evidence="1">
    <location>
        <begin position="143"/>
        <end position="280"/>
    </location>
</feature>
<evidence type="ECO:0000313" key="2">
    <source>
        <dbReference type="EMBL" id="KAG9065443.1"/>
    </source>
</evidence>